<proteinExistence type="predicted"/>
<dbReference type="Gene3D" id="1.10.101.10">
    <property type="entry name" value="PGBD-like superfamily/PGBD"/>
    <property type="match status" value="1"/>
</dbReference>
<dbReference type="InterPro" id="IPR036366">
    <property type="entry name" value="PGBDSf"/>
</dbReference>
<dbReference type="EMBL" id="ONZG01000002">
    <property type="protein sequence ID" value="SPJ27615.1"/>
    <property type="molecule type" value="Genomic_DNA"/>
</dbReference>
<dbReference type="RefSeq" id="WP_108785878.1">
    <property type="nucleotide sequence ID" value="NZ_ONZG01000002.1"/>
</dbReference>
<dbReference type="OrthoDB" id="5395100at2"/>
<evidence type="ECO:0000259" key="1">
    <source>
        <dbReference type="Pfam" id="PF01471"/>
    </source>
</evidence>
<feature type="domain" description="Peptidoglycan binding-like" evidence="1">
    <location>
        <begin position="7"/>
        <end position="60"/>
    </location>
</feature>
<dbReference type="SUPFAM" id="SSF47090">
    <property type="entry name" value="PGBD-like"/>
    <property type="match status" value="1"/>
</dbReference>
<evidence type="ECO:0000313" key="2">
    <source>
        <dbReference type="EMBL" id="SPJ27615.1"/>
    </source>
</evidence>
<evidence type="ECO:0000313" key="3">
    <source>
        <dbReference type="Proteomes" id="UP000244898"/>
    </source>
</evidence>
<dbReference type="Pfam" id="PF01471">
    <property type="entry name" value="PG_binding_1"/>
    <property type="match status" value="1"/>
</dbReference>
<accession>A0A2R8C5A5</accession>
<dbReference type="InterPro" id="IPR036365">
    <property type="entry name" value="PGBD-like_sf"/>
</dbReference>
<organism evidence="2 3">
    <name type="scientific">Falsiruegeria mediterranea M17</name>
    <dbReference type="NCBI Taxonomy" id="1200281"/>
    <lineage>
        <taxon>Bacteria</taxon>
        <taxon>Pseudomonadati</taxon>
        <taxon>Pseudomonadota</taxon>
        <taxon>Alphaproteobacteria</taxon>
        <taxon>Rhodobacterales</taxon>
        <taxon>Roseobacteraceae</taxon>
        <taxon>Falsiruegeria</taxon>
    </lineage>
</organism>
<keyword evidence="3" id="KW-1185">Reference proteome</keyword>
<reference evidence="3" key="1">
    <citation type="submission" date="2018-03" db="EMBL/GenBank/DDBJ databases">
        <authorList>
            <person name="Rodrigo-Torres L."/>
            <person name="Arahal R. D."/>
            <person name="Lucena T."/>
        </authorList>
    </citation>
    <scope>NUCLEOTIDE SEQUENCE [LARGE SCALE GENOMIC DNA]</scope>
    <source>
        <strain evidence="3">CECT 7615</strain>
    </source>
</reference>
<name>A0A2R8C5A5_9RHOB</name>
<gene>
    <name evidence="2" type="ORF">TRM7615_01105</name>
</gene>
<dbReference type="Proteomes" id="UP000244898">
    <property type="component" value="Unassembled WGS sequence"/>
</dbReference>
<sequence length="243" mass="26600">MTTLSYDVRWLQRALQTLGLDPGLIDGIKGPATDRAVIAFKRSEGLRPRAYVGPITLARLRDAVSEAEPVKFGPETAPEPPWLVEIGKVMGLHEVRDNAELRAWLASDGSTLGDPARFPWCGDAAITALELALSDEPLPPSIERNPYWARNFADYGVKCGRVYGAVASFTRGKGGHVGFAVGYDPKTHRYRIRGGNQSNMVRDSWLAGSRLLALRWPSTWPAAHQRPLPIMNSAGQILSTNEA</sequence>
<protein>
    <recommendedName>
        <fullName evidence="1">Peptidoglycan binding-like domain-containing protein</fullName>
    </recommendedName>
</protein>
<dbReference type="InterPro" id="IPR002477">
    <property type="entry name" value="Peptidoglycan-bd-like"/>
</dbReference>
<dbReference type="AlphaFoldDB" id="A0A2R8C5A5"/>